<dbReference type="CDD" id="cd00158">
    <property type="entry name" value="RHOD"/>
    <property type="match status" value="1"/>
</dbReference>
<dbReference type="InterPro" id="IPR036873">
    <property type="entry name" value="Rhodanese-like_dom_sf"/>
</dbReference>
<feature type="domain" description="Rhodanese" evidence="1">
    <location>
        <begin position="15"/>
        <end position="66"/>
    </location>
</feature>
<dbReference type="InterPro" id="IPR001763">
    <property type="entry name" value="Rhodanese-like_dom"/>
</dbReference>
<dbReference type="Gene3D" id="3.40.250.10">
    <property type="entry name" value="Rhodanese-like domain"/>
    <property type="match status" value="1"/>
</dbReference>
<dbReference type="RefSeq" id="WP_311630466.1">
    <property type="nucleotide sequence ID" value="NZ_JAVREN010000012.1"/>
</dbReference>
<dbReference type="Proteomes" id="UP001183388">
    <property type="component" value="Unassembled WGS sequence"/>
</dbReference>
<protein>
    <submittedName>
        <fullName evidence="2">Rhodanese-like domain-containing protein</fullName>
    </submittedName>
</protein>
<dbReference type="SUPFAM" id="SSF52821">
    <property type="entry name" value="Rhodanese/Cell cycle control phosphatase"/>
    <property type="match status" value="1"/>
</dbReference>
<dbReference type="PROSITE" id="PS50206">
    <property type="entry name" value="RHODANESE_3"/>
    <property type="match status" value="1"/>
</dbReference>
<gene>
    <name evidence="2" type="ORF">RM780_11150</name>
</gene>
<proteinExistence type="predicted"/>
<accession>A0ABU2L7I0</accession>
<evidence type="ECO:0000313" key="2">
    <source>
        <dbReference type="EMBL" id="MDT0307517.1"/>
    </source>
</evidence>
<reference evidence="3" key="1">
    <citation type="submission" date="2023-07" db="EMBL/GenBank/DDBJ databases">
        <title>30 novel species of actinomycetes from the DSMZ collection.</title>
        <authorList>
            <person name="Nouioui I."/>
        </authorList>
    </citation>
    <scope>NUCLEOTIDE SEQUENCE [LARGE SCALE GENOMIC DNA]</scope>
    <source>
        <strain evidence="3">DSM 44917</strain>
    </source>
</reference>
<evidence type="ECO:0000313" key="3">
    <source>
        <dbReference type="Proteomes" id="UP001183388"/>
    </source>
</evidence>
<keyword evidence="3" id="KW-1185">Reference proteome</keyword>
<sequence>MPGPRRRRGRRIDEPPRDVEIVVYCRRQYCVLAHEAVRLLTDLGRRAIRLGDGMLEWRLSGMPVDAGDLAP</sequence>
<name>A0ABU2L7I0_9ACTN</name>
<evidence type="ECO:0000259" key="1">
    <source>
        <dbReference type="PROSITE" id="PS50206"/>
    </source>
</evidence>
<comment type="caution">
    <text evidence="2">The sequence shown here is derived from an EMBL/GenBank/DDBJ whole genome shotgun (WGS) entry which is preliminary data.</text>
</comment>
<dbReference type="EMBL" id="JAVREN010000012">
    <property type="protein sequence ID" value="MDT0307517.1"/>
    <property type="molecule type" value="Genomic_DNA"/>
</dbReference>
<organism evidence="2 3">
    <name type="scientific">Streptomyces boetiae</name>
    <dbReference type="NCBI Taxonomy" id="3075541"/>
    <lineage>
        <taxon>Bacteria</taxon>
        <taxon>Bacillati</taxon>
        <taxon>Actinomycetota</taxon>
        <taxon>Actinomycetes</taxon>
        <taxon>Kitasatosporales</taxon>
        <taxon>Streptomycetaceae</taxon>
        <taxon>Streptomyces</taxon>
    </lineage>
</organism>